<name>A0A1M5K1H9_STRHI</name>
<accession>A0A1M5K1H9</accession>
<feature type="compositionally biased region" description="Pro residues" evidence="1">
    <location>
        <begin position="25"/>
        <end position="40"/>
    </location>
</feature>
<gene>
    <name evidence="2" type="ORF">SAMN05444320_109103</name>
</gene>
<proteinExistence type="predicted"/>
<dbReference type="Proteomes" id="UP000184501">
    <property type="component" value="Unassembled WGS sequence"/>
</dbReference>
<feature type="compositionally biased region" description="Basic and acidic residues" evidence="1">
    <location>
        <begin position="298"/>
        <end position="307"/>
    </location>
</feature>
<evidence type="ECO:0000313" key="3">
    <source>
        <dbReference type="Proteomes" id="UP000184501"/>
    </source>
</evidence>
<reference evidence="2 3" key="1">
    <citation type="submission" date="2016-11" db="EMBL/GenBank/DDBJ databases">
        <authorList>
            <person name="Jaros S."/>
            <person name="Januszkiewicz K."/>
            <person name="Wedrychowicz H."/>
        </authorList>
    </citation>
    <scope>NUCLEOTIDE SEQUENCE [LARGE SCALE GENOMIC DNA]</scope>
    <source>
        <strain evidence="2 3">DSM 44523</strain>
    </source>
</reference>
<evidence type="ECO:0000313" key="2">
    <source>
        <dbReference type="EMBL" id="SHG46359.1"/>
    </source>
</evidence>
<sequence length="318" mass="34985">MGIADWLRRHFVAEPTGPTPETALSPPPDPFRQQPPPKPVGMPSSVRQTALSARTPSALAGAWFDAEFDLTWQSLPGGEQRHSRPEDLVRAYAYELVAQVTATHSVTAVTAAQAEANRQLGWVREIEGVVSMRGSVDLSVAPLYQQAAEEHERLQRDRQAGRLRRELETEEIEHLRSVAFDQLTSARIWWVLRYPERVGEIAELDGVFARLCGVEPDPPVAVTPLPPRSGGAFDSVGWQTLERVAAVLEQLDDTSRDRLVELANHVAGNFGRTLTDEQRPPVTAPETAMVDAVPDTIPTERTDHDLPPVRTNGTGPIA</sequence>
<dbReference type="EMBL" id="FQVN01000009">
    <property type="protein sequence ID" value="SHG46359.1"/>
    <property type="molecule type" value="Genomic_DNA"/>
</dbReference>
<feature type="region of interest" description="Disordered" evidence="1">
    <location>
        <begin position="10"/>
        <end position="44"/>
    </location>
</feature>
<dbReference type="AlphaFoldDB" id="A0A1M5K1H9"/>
<protein>
    <submittedName>
        <fullName evidence="2">Uncharacterized protein</fullName>
    </submittedName>
</protein>
<evidence type="ECO:0000256" key="1">
    <source>
        <dbReference type="SAM" id="MobiDB-lite"/>
    </source>
</evidence>
<keyword evidence="3" id="KW-1185">Reference proteome</keyword>
<dbReference type="RefSeq" id="WP_073487720.1">
    <property type="nucleotide sequence ID" value="NZ_FQVN01000009.1"/>
</dbReference>
<organism evidence="2 3">
    <name type="scientific">Streptoalloteichus hindustanus</name>
    <dbReference type="NCBI Taxonomy" id="2017"/>
    <lineage>
        <taxon>Bacteria</taxon>
        <taxon>Bacillati</taxon>
        <taxon>Actinomycetota</taxon>
        <taxon>Actinomycetes</taxon>
        <taxon>Pseudonocardiales</taxon>
        <taxon>Pseudonocardiaceae</taxon>
        <taxon>Streptoalloteichus</taxon>
    </lineage>
</organism>
<feature type="region of interest" description="Disordered" evidence="1">
    <location>
        <begin position="297"/>
        <end position="318"/>
    </location>
</feature>